<dbReference type="PROSITE" id="PS00518">
    <property type="entry name" value="ZF_RING_1"/>
    <property type="match status" value="1"/>
</dbReference>
<evidence type="ECO:0000256" key="8">
    <source>
        <dbReference type="ARBA" id="ARBA00022786"/>
    </source>
</evidence>
<evidence type="ECO:0000256" key="14">
    <source>
        <dbReference type="RuleBase" id="RU365038"/>
    </source>
</evidence>
<dbReference type="PROSITE" id="PS50089">
    <property type="entry name" value="ZF_RING_2"/>
    <property type="match status" value="1"/>
</dbReference>
<dbReference type="InterPro" id="IPR018957">
    <property type="entry name" value="Znf_C3HC4_RING-type"/>
</dbReference>
<dbReference type="InterPro" id="IPR058643">
    <property type="entry name" value="BRE1-like_CC"/>
</dbReference>
<dbReference type="InterPro" id="IPR013956">
    <property type="entry name" value="E3_ubiquit_lig_Bre1"/>
</dbReference>
<dbReference type="InterPro" id="IPR017907">
    <property type="entry name" value="Znf_RING_CS"/>
</dbReference>
<dbReference type="Pfam" id="PF00097">
    <property type="entry name" value="zf-C3HC4"/>
    <property type="match status" value="1"/>
</dbReference>
<keyword evidence="10 14" id="KW-0156">Chromatin regulator</keyword>
<dbReference type="CDD" id="cd16705">
    <property type="entry name" value="RING-HC_dBre1-like"/>
    <property type="match status" value="1"/>
</dbReference>
<feature type="coiled-coil region" evidence="15">
    <location>
        <begin position="593"/>
        <end position="674"/>
    </location>
</feature>
<keyword evidence="12 14" id="KW-0539">Nucleus</keyword>
<evidence type="ECO:0000256" key="9">
    <source>
        <dbReference type="ARBA" id="ARBA00022833"/>
    </source>
</evidence>
<dbReference type="Pfam" id="PF26052">
    <property type="entry name" value="BRE1B"/>
    <property type="match status" value="1"/>
</dbReference>
<feature type="coiled-coil region" evidence="15">
    <location>
        <begin position="47"/>
        <end position="78"/>
    </location>
</feature>
<feature type="region of interest" description="Disordered" evidence="16">
    <location>
        <begin position="513"/>
        <end position="585"/>
    </location>
</feature>
<feature type="compositionally biased region" description="Basic and acidic residues" evidence="16">
    <location>
        <begin position="183"/>
        <end position="205"/>
    </location>
</feature>
<dbReference type="EMBL" id="JAODUP010001238">
    <property type="protein sequence ID" value="KAK2140818.1"/>
    <property type="molecule type" value="Genomic_DNA"/>
</dbReference>
<dbReference type="InterPro" id="IPR013083">
    <property type="entry name" value="Znf_RING/FYVE/PHD"/>
</dbReference>
<dbReference type="GO" id="GO:0008270">
    <property type="term" value="F:zinc ion binding"/>
    <property type="evidence" value="ECO:0007669"/>
    <property type="project" value="UniProtKB-KW"/>
</dbReference>
<evidence type="ECO:0000256" key="1">
    <source>
        <dbReference type="ARBA" id="ARBA00000900"/>
    </source>
</evidence>
<evidence type="ECO:0000256" key="5">
    <source>
        <dbReference type="ARBA" id="ARBA00022679"/>
    </source>
</evidence>
<evidence type="ECO:0000256" key="2">
    <source>
        <dbReference type="ARBA" id="ARBA00004123"/>
    </source>
</evidence>
<keyword evidence="19" id="KW-1185">Reference proteome</keyword>
<comment type="catalytic activity">
    <reaction evidence="1 14">
        <text>S-ubiquitinyl-[E2 ubiquitin-conjugating enzyme]-L-cysteine + [acceptor protein]-L-lysine = [E2 ubiquitin-conjugating enzyme]-L-cysteine + N(6)-ubiquitinyl-[acceptor protein]-L-lysine.</text>
        <dbReference type="EC" id="2.3.2.27"/>
    </reaction>
</comment>
<evidence type="ECO:0000256" key="10">
    <source>
        <dbReference type="ARBA" id="ARBA00022853"/>
    </source>
</evidence>
<dbReference type="GO" id="GO:0061630">
    <property type="term" value="F:ubiquitin protein ligase activity"/>
    <property type="evidence" value="ECO:0007669"/>
    <property type="project" value="UniProtKB-EC"/>
</dbReference>
<evidence type="ECO:0000256" key="15">
    <source>
        <dbReference type="SAM" id="Coils"/>
    </source>
</evidence>
<evidence type="ECO:0000256" key="13">
    <source>
        <dbReference type="PROSITE-ProRule" id="PRU00175"/>
    </source>
</evidence>
<feature type="region of interest" description="Disordered" evidence="16">
    <location>
        <begin position="1"/>
        <end position="23"/>
    </location>
</feature>
<sequence>MATKRGNSDAGGSSSSGAPPAKKLLTQFEPVKIGSVYSIEEMDMKVLQFQNKKLAERIEQRRRAEEDLRRRIEQLEQRQTTDDAVLCIVNRYWNQLDEDVRVLLQRFDAETADETGQLNESPAVTAFLMLLSQWEKPEIEETLCQRVEFSKRAIGKLLQAYDRLLQRNEKVWEAIKGKSEEEDVKNNLKTEIKQEDSKEGVKKEEEKEDEEPSPIEVKQEPKDSESSDITNDKVKTETDEKLFHLSDFVKEEVERLMKENKRLQNLSTEMHQKHHETMLKNAELTDKLAASETEVAELKNQVEDLEYHLNSATQRVDKLDRHLADTMQKLKTYQEGEIKVQGGGEGVSKNKFNEIVAELEEQKELATNRLTELEKLQTDHQEAVKEIEKLKMDIKTQLEEARSMLSTSKNTHLRQIEHMESDELNCQKKLRTEVIQLEDQLAQVRREYEMLRIEFEQTLAANEQTSPINREMRNLITSLKNHNEQLKGEIARYKRKLRESQIEINKLKSDVNQLHNVGSEPTPDKNTAASTPSSLPATARDNGSNKERREEMTMTIDEDSMDADTVSNNTSATTTNAVSSNARENSLPRDVVVADLKAELKKSQDREKELKLLLDMYKGLPKDHRDKVQLLTSEKKARQEIEELRQQVRRLQENERKERRKLAEEDALKKIKRLEDSNIELSGSLSAQKQEEEALLNEMEVTGQAFEDMQEQNIRLLQQLREKDDANFKLMSERIKSNQIHKLLREEKDVLVDQVAILQSQVEAQNVVVRKLEEKERILQTNIATIEKELGLRHTTLDLHKRKSIETAQTAADLKLHLDKYQAQLKEAQIIVADKTSALQQQNFKYKRIQEELASVRRKLERAKKIEMASSADEVLMEEIREYKEQLTCPSCKVKKKNAVLTKCFHVFCLDCLKTRYETRQRKCPKCNAAFGANDYHRIYLDV</sequence>
<feature type="compositionally biased region" description="Basic and acidic residues" evidence="16">
    <location>
        <begin position="217"/>
        <end position="235"/>
    </location>
</feature>
<accession>A0AAD9IUY9</accession>
<feature type="compositionally biased region" description="Basic and acidic residues" evidence="16">
    <location>
        <begin position="543"/>
        <end position="552"/>
    </location>
</feature>
<evidence type="ECO:0000256" key="12">
    <source>
        <dbReference type="ARBA" id="ARBA00023242"/>
    </source>
</evidence>
<keyword evidence="7 13" id="KW-0863">Zinc-finger</keyword>
<dbReference type="PANTHER" id="PTHR23163">
    <property type="entry name" value="RING FINGER PROTEIN-RELATED"/>
    <property type="match status" value="1"/>
</dbReference>
<evidence type="ECO:0000256" key="4">
    <source>
        <dbReference type="ARBA" id="ARBA00005555"/>
    </source>
</evidence>
<feature type="region of interest" description="Disordered" evidence="16">
    <location>
        <begin position="183"/>
        <end position="235"/>
    </location>
</feature>
<dbReference type="Proteomes" id="UP001208570">
    <property type="component" value="Unassembled WGS sequence"/>
</dbReference>
<evidence type="ECO:0000259" key="17">
    <source>
        <dbReference type="PROSITE" id="PS50089"/>
    </source>
</evidence>
<dbReference type="GO" id="GO:0033503">
    <property type="term" value="C:HULC complex"/>
    <property type="evidence" value="ECO:0007669"/>
    <property type="project" value="TreeGrafter"/>
</dbReference>
<dbReference type="Pfam" id="PF26095">
    <property type="entry name" value="CC_Bre1"/>
    <property type="match status" value="1"/>
</dbReference>
<dbReference type="SMART" id="SM00184">
    <property type="entry name" value="RING"/>
    <property type="match status" value="1"/>
</dbReference>
<dbReference type="AlphaFoldDB" id="A0AAD9IUY9"/>
<feature type="compositionally biased region" description="Low complexity" evidence="16">
    <location>
        <begin position="10"/>
        <end position="21"/>
    </location>
</feature>
<evidence type="ECO:0000256" key="16">
    <source>
        <dbReference type="SAM" id="MobiDB-lite"/>
    </source>
</evidence>
<reference evidence="18" key="1">
    <citation type="journal article" date="2023" name="Mol. Biol. Evol.">
        <title>Third-Generation Sequencing Reveals the Adaptive Role of the Epigenome in Three Deep-Sea Polychaetes.</title>
        <authorList>
            <person name="Perez M."/>
            <person name="Aroh O."/>
            <person name="Sun Y."/>
            <person name="Lan Y."/>
            <person name="Juniper S.K."/>
            <person name="Young C.R."/>
            <person name="Angers B."/>
            <person name="Qian P.Y."/>
        </authorList>
    </citation>
    <scope>NUCLEOTIDE SEQUENCE</scope>
    <source>
        <strain evidence="18">P08H-3</strain>
    </source>
</reference>
<dbReference type="InterPro" id="IPR001841">
    <property type="entry name" value="Znf_RING"/>
</dbReference>
<keyword evidence="11 14" id="KW-0175">Coiled coil</keyword>
<dbReference type="GO" id="GO:0006325">
    <property type="term" value="P:chromatin organization"/>
    <property type="evidence" value="ECO:0007669"/>
    <property type="project" value="UniProtKB-KW"/>
</dbReference>
<keyword evidence="8 14" id="KW-0833">Ubl conjugation pathway</keyword>
<keyword evidence="6 14" id="KW-0479">Metal-binding</keyword>
<evidence type="ECO:0000313" key="18">
    <source>
        <dbReference type="EMBL" id="KAK2140818.1"/>
    </source>
</evidence>
<dbReference type="EC" id="2.3.2.27" evidence="14"/>
<comment type="pathway">
    <text evidence="3 14">Protein modification; protein ubiquitination.</text>
</comment>
<protein>
    <recommendedName>
        <fullName evidence="14">E3 ubiquitin protein ligase</fullName>
        <ecNumber evidence="14">2.3.2.27</ecNumber>
    </recommendedName>
</protein>
<evidence type="ECO:0000313" key="19">
    <source>
        <dbReference type="Proteomes" id="UP001208570"/>
    </source>
</evidence>
<name>A0AAD9IUY9_9ANNE</name>
<feature type="coiled-coil region" evidence="15">
    <location>
        <begin position="755"/>
        <end position="866"/>
    </location>
</feature>
<gene>
    <name evidence="18" type="ORF">LSH36_1238g00029</name>
</gene>
<dbReference type="GO" id="GO:0005634">
    <property type="term" value="C:nucleus"/>
    <property type="evidence" value="ECO:0007669"/>
    <property type="project" value="UniProtKB-SubCell"/>
</dbReference>
<keyword evidence="9 14" id="KW-0862">Zinc</keyword>
<dbReference type="FunFam" id="3.30.40.10:FF:000040">
    <property type="entry name" value="E3 ubiquitin protein ligase"/>
    <property type="match status" value="1"/>
</dbReference>
<comment type="subcellular location">
    <subcellularLocation>
        <location evidence="2 14">Nucleus</location>
    </subcellularLocation>
</comment>
<dbReference type="Gene3D" id="3.30.40.10">
    <property type="entry name" value="Zinc/RING finger domain, C3HC4 (zinc finger)"/>
    <property type="match status" value="1"/>
</dbReference>
<dbReference type="GO" id="GO:0016567">
    <property type="term" value="P:protein ubiquitination"/>
    <property type="evidence" value="ECO:0007669"/>
    <property type="project" value="UniProtKB-UniRule"/>
</dbReference>
<dbReference type="InterPro" id="IPR058642">
    <property type="entry name" value="BRE1A/B-like_dom"/>
</dbReference>
<dbReference type="PANTHER" id="PTHR23163:SF0">
    <property type="entry name" value="E3 UBIQUITIN-PROTEIN LIGASE BRE1"/>
    <property type="match status" value="1"/>
</dbReference>
<keyword evidence="5 14" id="KW-0808">Transferase</keyword>
<evidence type="ECO:0000256" key="11">
    <source>
        <dbReference type="ARBA" id="ARBA00023054"/>
    </source>
</evidence>
<evidence type="ECO:0000256" key="6">
    <source>
        <dbReference type="ARBA" id="ARBA00022723"/>
    </source>
</evidence>
<feature type="domain" description="RING-type" evidence="17">
    <location>
        <begin position="889"/>
        <end position="928"/>
    </location>
</feature>
<comment type="similarity">
    <text evidence="4 14">Belongs to the BRE1 family.</text>
</comment>
<feature type="compositionally biased region" description="Low complexity" evidence="16">
    <location>
        <begin position="565"/>
        <end position="582"/>
    </location>
</feature>
<organism evidence="18 19">
    <name type="scientific">Paralvinella palmiformis</name>
    <dbReference type="NCBI Taxonomy" id="53620"/>
    <lineage>
        <taxon>Eukaryota</taxon>
        <taxon>Metazoa</taxon>
        <taxon>Spiralia</taxon>
        <taxon>Lophotrochozoa</taxon>
        <taxon>Annelida</taxon>
        <taxon>Polychaeta</taxon>
        <taxon>Sedentaria</taxon>
        <taxon>Canalipalpata</taxon>
        <taxon>Terebellida</taxon>
        <taxon>Terebelliformia</taxon>
        <taxon>Alvinellidae</taxon>
        <taxon>Paralvinella</taxon>
    </lineage>
</organism>
<feature type="compositionally biased region" description="Low complexity" evidence="16">
    <location>
        <begin position="527"/>
        <end position="539"/>
    </location>
</feature>
<proteinExistence type="inferred from homology"/>
<comment type="caution">
    <text evidence="18">The sequence shown here is derived from an EMBL/GenBank/DDBJ whole genome shotgun (WGS) entry which is preliminary data.</text>
</comment>
<evidence type="ECO:0000256" key="3">
    <source>
        <dbReference type="ARBA" id="ARBA00004906"/>
    </source>
</evidence>
<dbReference type="SUPFAM" id="SSF57850">
    <property type="entry name" value="RING/U-box"/>
    <property type="match status" value="1"/>
</dbReference>
<evidence type="ECO:0000256" key="7">
    <source>
        <dbReference type="ARBA" id="ARBA00022771"/>
    </source>
</evidence>